<evidence type="ECO:0000259" key="3">
    <source>
        <dbReference type="Pfam" id="PF01882"/>
    </source>
</evidence>
<organism evidence="4 5">
    <name type="scientific">Actinophytocola xinjiangensis</name>
    <dbReference type="NCBI Taxonomy" id="485602"/>
    <lineage>
        <taxon>Bacteria</taxon>
        <taxon>Bacillati</taxon>
        <taxon>Actinomycetota</taxon>
        <taxon>Actinomycetes</taxon>
        <taxon>Pseudonocardiales</taxon>
        <taxon>Pseudonocardiaceae</taxon>
    </lineage>
</organism>
<dbReference type="PANTHER" id="PTHR34351">
    <property type="entry name" value="SLR1927 PROTEIN-RELATED"/>
    <property type="match status" value="1"/>
</dbReference>
<dbReference type="Pfam" id="PF01882">
    <property type="entry name" value="DUF58"/>
    <property type="match status" value="1"/>
</dbReference>
<reference evidence="4 5" key="1">
    <citation type="submission" date="2016-12" db="EMBL/GenBank/DDBJ databases">
        <title>The draft genome sequence of Actinophytocola xinjiangensis.</title>
        <authorList>
            <person name="Wang W."/>
            <person name="Yuan L."/>
        </authorList>
    </citation>
    <scope>NUCLEOTIDE SEQUENCE [LARGE SCALE GENOMIC DNA]</scope>
    <source>
        <strain evidence="4 5">CGMCC 4.4663</strain>
    </source>
</reference>
<comment type="caution">
    <text evidence="4">The sequence shown here is derived from an EMBL/GenBank/DDBJ whole genome shotgun (WGS) entry which is preliminary data.</text>
</comment>
<keyword evidence="2" id="KW-1133">Transmembrane helix</keyword>
<evidence type="ECO:0000256" key="2">
    <source>
        <dbReference type="SAM" id="Phobius"/>
    </source>
</evidence>
<dbReference type="EMBL" id="MSIF01000002">
    <property type="protein sequence ID" value="OLF13174.1"/>
    <property type="molecule type" value="Genomic_DNA"/>
</dbReference>
<sequence>MTGAGVWWRYPGVVGLGAGFVALAAVGLASVAFRAQITMERAVSPTEVVRYRPCVGTMRLRHAGRGWPVHLDAEEQVGGEALPVRVLRLRAGERAGVDYEIPTTRRGILRVGPLRLRRHGLAGLATREVAVGDVVEVRVLPRRLPVRGLPAGGRRGQLGTEERVDQGGSNLTGLREYTPGDDLRKLHWATSARTGTLIVREDADPARPHLAVLLDDRAASYRHPEVDFEDAIEVATSLATRAAELGHPVRLRTVSGSVDVYAPGSMGGVAAGAASRLVSEPLADLVVTDSTAEPDPLPVVDRDIVAVITGTAAEPHRLALVASGAPVAVVLMIDLRTAGSVTSAGRVVTLRGPRAEELLGLWDRVIVG</sequence>
<dbReference type="Proteomes" id="UP000185696">
    <property type="component" value="Unassembled WGS sequence"/>
</dbReference>
<protein>
    <recommendedName>
        <fullName evidence="3">DUF58 domain-containing protein</fullName>
    </recommendedName>
</protein>
<keyword evidence="5" id="KW-1185">Reference proteome</keyword>
<keyword evidence="2" id="KW-0812">Transmembrane</keyword>
<evidence type="ECO:0000256" key="1">
    <source>
        <dbReference type="SAM" id="MobiDB-lite"/>
    </source>
</evidence>
<dbReference type="InterPro" id="IPR002881">
    <property type="entry name" value="DUF58"/>
</dbReference>
<feature type="transmembrane region" description="Helical" evidence="2">
    <location>
        <begin position="12"/>
        <end position="33"/>
    </location>
</feature>
<gene>
    <name evidence="4" type="ORF">BLA60_05945</name>
</gene>
<name>A0A7Z0WTT1_9PSEU</name>
<feature type="region of interest" description="Disordered" evidence="1">
    <location>
        <begin position="151"/>
        <end position="172"/>
    </location>
</feature>
<proteinExistence type="predicted"/>
<evidence type="ECO:0000313" key="5">
    <source>
        <dbReference type="Proteomes" id="UP000185696"/>
    </source>
</evidence>
<keyword evidence="2" id="KW-0472">Membrane</keyword>
<evidence type="ECO:0000313" key="4">
    <source>
        <dbReference type="EMBL" id="OLF13174.1"/>
    </source>
</evidence>
<dbReference type="AlphaFoldDB" id="A0A7Z0WTT1"/>
<accession>A0A7Z0WTT1</accession>
<dbReference type="PANTHER" id="PTHR34351:SF1">
    <property type="entry name" value="SLR1927 PROTEIN"/>
    <property type="match status" value="1"/>
</dbReference>
<feature type="domain" description="DUF58" evidence="3">
    <location>
        <begin position="174"/>
        <end position="276"/>
    </location>
</feature>